<proteinExistence type="predicted"/>
<keyword evidence="2" id="KW-1185">Reference proteome</keyword>
<gene>
    <name evidence="1" type="ORF">BV25DRAFT_237405</name>
</gene>
<dbReference type="Proteomes" id="UP000814140">
    <property type="component" value="Unassembled WGS sequence"/>
</dbReference>
<organism evidence="1 2">
    <name type="scientific">Artomyces pyxidatus</name>
    <dbReference type="NCBI Taxonomy" id="48021"/>
    <lineage>
        <taxon>Eukaryota</taxon>
        <taxon>Fungi</taxon>
        <taxon>Dikarya</taxon>
        <taxon>Basidiomycota</taxon>
        <taxon>Agaricomycotina</taxon>
        <taxon>Agaricomycetes</taxon>
        <taxon>Russulales</taxon>
        <taxon>Auriscalpiaceae</taxon>
        <taxon>Artomyces</taxon>
    </lineage>
</organism>
<dbReference type="EMBL" id="MU277198">
    <property type="protein sequence ID" value="KAI0064446.1"/>
    <property type="molecule type" value="Genomic_DNA"/>
</dbReference>
<evidence type="ECO:0000313" key="1">
    <source>
        <dbReference type="EMBL" id="KAI0064446.1"/>
    </source>
</evidence>
<comment type="caution">
    <text evidence="1">The sequence shown here is derived from an EMBL/GenBank/DDBJ whole genome shotgun (WGS) entry which is preliminary data.</text>
</comment>
<sequence>METSATQNLNVGRAEGYTGFLHLYANLTLSQALQALLRSLSPNQAEAGSEISKEHALKISQKLDELLGEDAADGEQRNERGELLNEEGLPIIEISEPMAFDVSPLTETPILEEPGLVPLFHLSPAERARSRAKMDHILDILEEEERIEEEKNEELEDQRRREELERRKKNAKTELEKLKAAKEMQKRMGKALLQNMASAREREEKAKEQQAKEDLQQEAERKLGKPRKSVSFANVPPEINEEHARRASSSKPQGPQTGHWDDEAAARLRTSKERQTMKFDVVERFPPKPVVQRLRSPPAHQPDSDDESIPGSPVAADSDEGNIIHSDRGSSHGSDQAPSEDDEDDIPEDPVLEDEYDFDTASHQREIALAYYEKRDAIGKDTARAMSAHSHEIVQDEWDQPEVPLEATLAGPKPKPPQSQFKASRLAQAYNTTVPSATPSTSLGASILPGSASTIKRAIRTGKIEDDQLVGGEDGESNDGDDEDDDVRAFMDALRRGDVTNVGFEQNSEALVAALTKAYKGPEPSPPAEAPAPPAPAPAPVRPKTSKFKLNRMPLRSPVSDDSGPDTPVNDVARSSPKLPTSDTVVERKPAQPVRSPGMRGPGPSAMRSSVSAKPNPPTPSSLSTLSSRQAASPTGASQTSSTTTVVSPSFSAPVVVVSPSFSAPVIVVSPSFRGTNPVAAPPAVAVIESPSFRAPQMNDPLSTESVVVDSPSFQPPNSGRAPMVSTVRESSGPRATQLQGNAESGVRKVSRFKTERL</sequence>
<accession>A0ACB8T8U3</accession>
<protein>
    <submittedName>
        <fullName evidence="1">Uncharacterized protein</fullName>
    </submittedName>
</protein>
<reference evidence="1" key="2">
    <citation type="journal article" date="2022" name="New Phytol.">
        <title>Evolutionary transition to the ectomycorrhizal habit in the genomes of a hyperdiverse lineage of mushroom-forming fungi.</title>
        <authorList>
            <person name="Looney B."/>
            <person name="Miyauchi S."/>
            <person name="Morin E."/>
            <person name="Drula E."/>
            <person name="Courty P.E."/>
            <person name="Kohler A."/>
            <person name="Kuo A."/>
            <person name="LaButti K."/>
            <person name="Pangilinan J."/>
            <person name="Lipzen A."/>
            <person name="Riley R."/>
            <person name="Andreopoulos W."/>
            <person name="He G."/>
            <person name="Johnson J."/>
            <person name="Nolan M."/>
            <person name="Tritt A."/>
            <person name="Barry K.W."/>
            <person name="Grigoriev I.V."/>
            <person name="Nagy L.G."/>
            <person name="Hibbett D."/>
            <person name="Henrissat B."/>
            <person name="Matheny P.B."/>
            <person name="Labbe J."/>
            <person name="Martin F.M."/>
        </authorList>
    </citation>
    <scope>NUCLEOTIDE SEQUENCE</scope>
    <source>
        <strain evidence="1">HHB10654</strain>
    </source>
</reference>
<name>A0ACB8T8U3_9AGAM</name>
<evidence type="ECO:0000313" key="2">
    <source>
        <dbReference type="Proteomes" id="UP000814140"/>
    </source>
</evidence>
<reference evidence="1" key="1">
    <citation type="submission" date="2021-03" db="EMBL/GenBank/DDBJ databases">
        <authorList>
            <consortium name="DOE Joint Genome Institute"/>
            <person name="Ahrendt S."/>
            <person name="Looney B.P."/>
            <person name="Miyauchi S."/>
            <person name="Morin E."/>
            <person name="Drula E."/>
            <person name="Courty P.E."/>
            <person name="Chicoki N."/>
            <person name="Fauchery L."/>
            <person name="Kohler A."/>
            <person name="Kuo A."/>
            <person name="Labutti K."/>
            <person name="Pangilinan J."/>
            <person name="Lipzen A."/>
            <person name="Riley R."/>
            <person name="Andreopoulos W."/>
            <person name="He G."/>
            <person name="Johnson J."/>
            <person name="Barry K.W."/>
            <person name="Grigoriev I.V."/>
            <person name="Nagy L."/>
            <person name="Hibbett D."/>
            <person name="Henrissat B."/>
            <person name="Matheny P.B."/>
            <person name="Labbe J."/>
            <person name="Martin F."/>
        </authorList>
    </citation>
    <scope>NUCLEOTIDE SEQUENCE</scope>
    <source>
        <strain evidence="1">HHB10654</strain>
    </source>
</reference>